<evidence type="ECO:0000256" key="2">
    <source>
        <dbReference type="ARBA" id="ARBA00022833"/>
    </source>
</evidence>
<gene>
    <name evidence="6" type="ORF">LTR77_001935</name>
</gene>
<organism evidence="6 7">
    <name type="scientific">Saxophila tyrrhenica</name>
    <dbReference type="NCBI Taxonomy" id="1690608"/>
    <lineage>
        <taxon>Eukaryota</taxon>
        <taxon>Fungi</taxon>
        <taxon>Dikarya</taxon>
        <taxon>Ascomycota</taxon>
        <taxon>Pezizomycotina</taxon>
        <taxon>Dothideomycetes</taxon>
        <taxon>Dothideomycetidae</taxon>
        <taxon>Mycosphaerellales</taxon>
        <taxon>Extremaceae</taxon>
        <taxon>Saxophila</taxon>
    </lineage>
</organism>
<protein>
    <submittedName>
        <fullName evidence="6">Uncharacterized protein</fullName>
    </submittedName>
</protein>
<evidence type="ECO:0000256" key="1">
    <source>
        <dbReference type="ARBA" id="ARBA00022723"/>
    </source>
</evidence>
<sequence length="301" mass="33651">MLFSRLAEYTRMMADGKQLPPFIYPPCWLDGAARCSAGAEHRCLSGDLETCSSLIKEVHSARPELRGAAWQRIVAHLKQVYEEHHEYNEERTLEAMQAALLYGLLGAQQAASVSYVDVAWVVEMIEAFGHRLFDMTAWDHEVDLAYLSRPQWVLVESMRRIGCVLYLFDLLLHSNATTPSTGECETFFNMPLPCSRNLWIAASEAQWQAGYQSVQARRCNQHQLILGELLTFRRSPPSEEPTKITAPGMEEALAEWCEHADDLSMLLWMAGAVDGDGQAPALVRGEVDAGAGLHPDGPIFE</sequence>
<dbReference type="AlphaFoldDB" id="A0AAV9PHM7"/>
<dbReference type="RefSeq" id="XP_064661949.1">
    <property type="nucleotide sequence ID" value="XM_064799194.1"/>
</dbReference>
<evidence type="ECO:0000313" key="7">
    <source>
        <dbReference type="Proteomes" id="UP001337655"/>
    </source>
</evidence>
<dbReference type="GO" id="GO:0046872">
    <property type="term" value="F:metal ion binding"/>
    <property type="evidence" value="ECO:0007669"/>
    <property type="project" value="UniProtKB-KW"/>
</dbReference>
<keyword evidence="4" id="KW-0804">Transcription</keyword>
<keyword evidence="7" id="KW-1185">Reference proteome</keyword>
<keyword evidence="1" id="KW-0479">Metal-binding</keyword>
<reference evidence="6 7" key="1">
    <citation type="submission" date="2023-08" db="EMBL/GenBank/DDBJ databases">
        <title>Black Yeasts Isolated from many extreme environments.</title>
        <authorList>
            <person name="Coleine C."/>
            <person name="Stajich J.E."/>
            <person name="Selbmann L."/>
        </authorList>
    </citation>
    <scope>NUCLEOTIDE SEQUENCE [LARGE SCALE GENOMIC DNA]</scope>
    <source>
        <strain evidence="6 7">CCFEE 5935</strain>
    </source>
</reference>
<dbReference type="PANTHER" id="PTHR47660">
    <property type="entry name" value="TRANSCRIPTION FACTOR WITH C2H2 AND ZN(2)-CYS(6) DNA BINDING DOMAIN (EUROFUNG)-RELATED-RELATED"/>
    <property type="match status" value="1"/>
</dbReference>
<evidence type="ECO:0000256" key="3">
    <source>
        <dbReference type="ARBA" id="ARBA00023015"/>
    </source>
</evidence>
<proteinExistence type="predicted"/>
<dbReference type="PANTHER" id="PTHR47660:SF2">
    <property type="entry name" value="TRANSCRIPTION FACTOR WITH C2H2 AND ZN(2)-CYS(6) DNA BINDING DOMAIN (EUROFUNG)"/>
    <property type="match status" value="1"/>
</dbReference>
<evidence type="ECO:0000256" key="4">
    <source>
        <dbReference type="ARBA" id="ARBA00023163"/>
    </source>
</evidence>
<evidence type="ECO:0000313" key="6">
    <source>
        <dbReference type="EMBL" id="KAK5173254.1"/>
    </source>
</evidence>
<dbReference type="Proteomes" id="UP001337655">
    <property type="component" value="Unassembled WGS sequence"/>
</dbReference>
<name>A0AAV9PHM7_9PEZI</name>
<comment type="caution">
    <text evidence="6">The sequence shown here is derived from an EMBL/GenBank/DDBJ whole genome shotgun (WGS) entry which is preliminary data.</text>
</comment>
<dbReference type="GeneID" id="89923282"/>
<dbReference type="EMBL" id="JAVRRT010000003">
    <property type="protein sequence ID" value="KAK5173254.1"/>
    <property type="molecule type" value="Genomic_DNA"/>
</dbReference>
<accession>A0AAV9PHM7</accession>
<keyword evidence="3" id="KW-0805">Transcription regulation</keyword>
<keyword evidence="2" id="KW-0862">Zinc</keyword>
<evidence type="ECO:0000256" key="5">
    <source>
        <dbReference type="ARBA" id="ARBA00023242"/>
    </source>
</evidence>
<keyword evidence="5" id="KW-0539">Nucleus</keyword>